<dbReference type="EMBL" id="LT607750">
    <property type="protein sequence ID" value="SCG74992.1"/>
    <property type="molecule type" value="Genomic_DNA"/>
</dbReference>
<sequence>MLAVAIDASNCYHPRLIRGVSDSLVSGTVAYASNHDHVGGYGALHGLT</sequence>
<evidence type="ECO:0000313" key="1">
    <source>
        <dbReference type="EMBL" id="SCG74992.1"/>
    </source>
</evidence>
<protein>
    <submittedName>
        <fullName evidence="1">Uncharacterized protein</fullName>
    </submittedName>
</protein>
<dbReference type="AlphaFoldDB" id="A0A1C5JWM6"/>
<evidence type="ECO:0000313" key="2">
    <source>
        <dbReference type="Proteomes" id="UP000198217"/>
    </source>
</evidence>
<proteinExistence type="predicted"/>
<organism evidence="1 2">
    <name type="scientific">Micromonospora echinaurantiaca</name>
    <dbReference type="NCBI Taxonomy" id="47857"/>
    <lineage>
        <taxon>Bacteria</taxon>
        <taxon>Bacillati</taxon>
        <taxon>Actinomycetota</taxon>
        <taxon>Actinomycetes</taxon>
        <taxon>Micromonosporales</taxon>
        <taxon>Micromonosporaceae</taxon>
        <taxon>Micromonospora</taxon>
    </lineage>
</organism>
<gene>
    <name evidence="1" type="ORF">GA0070609_5058</name>
</gene>
<keyword evidence="2" id="KW-1185">Reference proteome</keyword>
<accession>A0A1C5JWM6</accession>
<reference evidence="1 2" key="1">
    <citation type="submission" date="2016-06" db="EMBL/GenBank/DDBJ databases">
        <authorList>
            <person name="Kjaerup R.B."/>
            <person name="Dalgaard T.S."/>
            <person name="Juul-Madsen H.R."/>
        </authorList>
    </citation>
    <scope>NUCLEOTIDE SEQUENCE [LARGE SCALE GENOMIC DNA]</scope>
    <source>
        <strain evidence="1 2">DSM 43904</strain>
    </source>
</reference>
<dbReference type="Proteomes" id="UP000198217">
    <property type="component" value="Chromosome I"/>
</dbReference>
<name>A0A1C5JWM6_9ACTN</name>